<organism evidence="8 9">
    <name type="scientific">Coccomyxa viridis</name>
    <dbReference type="NCBI Taxonomy" id="1274662"/>
    <lineage>
        <taxon>Eukaryota</taxon>
        <taxon>Viridiplantae</taxon>
        <taxon>Chlorophyta</taxon>
        <taxon>core chlorophytes</taxon>
        <taxon>Trebouxiophyceae</taxon>
        <taxon>Trebouxiophyceae incertae sedis</taxon>
        <taxon>Coccomyxaceae</taxon>
        <taxon>Coccomyxa</taxon>
    </lineage>
</organism>
<dbReference type="PANTHER" id="PTHR12713">
    <property type="entry name" value="VACUOLAR ATP SYNTHASE SUBUNIT G"/>
    <property type="match status" value="1"/>
</dbReference>
<dbReference type="GO" id="GO:0016887">
    <property type="term" value="F:ATP hydrolysis activity"/>
    <property type="evidence" value="ECO:0007669"/>
    <property type="project" value="TreeGrafter"/>
</dbReference>
<evidence type="ECO:0000313" key="8">
    <source>
        <dbReference type="EMBL" id="CAK0780233.1"/>
    </source>
</evidence>
<keyword evidence="4 6" id="KW-0375">Hydrogen ion transport</keyword>
<proteinExistence type="inferred from homology"/>
<keyword evidence="9" id="KW-1185">Reference proteome</keyword>
<dbReference type="EMBL" id="CAUYUE010000006">
    <property type="protein sequence ID" value="CAK0780233.1"/>
    <property type="molecule type" value="Genomic_DNA"/>
</dbReference>
<comment type="function">
    <text evidence="1">Catalytic subunit of the peripheral V1 complex of vacuolar ATPase (V-ATPase). V-ATPase is responsible for acidifying a variety of intracellular compartments in eukaryotic cells.</text>
</comment>
<comment type="caution">
    <text evidence="8">The sequence shown here is derived from an EMBL/GenBank/DDBJ whole genome shotgun (WGS) entry which is preliminary data.</text>
</comment>
<dbReference type="InterPro" id="IPR005124">
    <property type="entry name" value="V-ATPase_G"/>
</dbReference>
<dbReference type="FunFam" id="1.20.5.2950:FF:000001">
    <property type="entry name" value="V-type proton ATPase subunit G"/>
    <property type="match status" value="1"/>
</dbReference>
<dbReference type="NCBIfam" id="TIGR01147">
    <property type="entry name" value="V_ATP_synt_G"/>
    <property type="match status" value="1"/>
</dbReference>
<evidence type="ECO:0000256" key="5">
    <source>
        <dbReference type="ARBA" id="ARBA00023065"/>
    </source>
</evidence>
<feature type="region of interest" description="Disordered" evidence="7">
    <location>
        <begin position="53"/>
        <end position="78"/>
    </location>
</feature>
<comment type="similarity">
    <text evidence="2 6">Belongs to the V-ATPase G subunit family.</text>
</comment>
<accession>A0AAV1I376</accession>
<comment type="function">
    <text evidence="6">Subunit of the V1 complex of vacuolar(H+)-ATPase (V-ATPase), a multisubunit enzyme composed of a peripheral complex (V1) that hydrolyzes ATP and a membrane integral complex (V0) that translocates protons. V-ATPase is responsible for acidifying and maintaining the pH of intracellular compartments and in some cell types, is targeted to the plasma membrane, where it is responsible for acidifying the extracellular environment.</text>
</comment>
<dbReference type="PANTHER" id="PTHR12713:SF11">
    <property type="entry name" value="V-TYPE PROTON ATPASE SUBUNIT G"/>
    <property type="match status" value="1"/>
</dbReference>
<evidence type="ECO:0000256" key="1">
    <source>
        <dbReference type="ARBA" id="ARBA00003847"/>
    </source>
</evidence>
<dbReference type="Gene3D" id="1.20.5.2950">
    <property type="match status" value="1"/>
</dbReference>
<sequence>MQISAGQDGIQRLLKAEQEAQKIVTEARKGKADRLKQAKQEAEKEIKAYKAQREEQFQKRMSDDSSSSGANVKRLDSESAKAVKDIEKNISSKKKEVVDTLLDYVTNVKFATAKA</sequence>
<keyword evidence="3 6" id="KW-0813">Transport</keyword>
<name>A0AAV1I376_9CHLO</name>
<reference evidence="8 9" key="1">
    <citation type="submission" date="2023-10" db="EMBL/GenBank/DDBJ databases">
        <authorList>
            <person name="Maclean D."/>
            <person name="Macfadyen A."/>
        </authorList>
    </citation>
    <scope>NUCLEOTIDE SEQUENCE [LARGE SCALE GENOMIC DNA]</scope>
</reference>
<evidence type="ECO:0000256" key="6">
    <source>
        <dbReference type="RuleBase" id="RU364019"/>
    </source>
</evidence>
<dbReference type="GO" id="GO:0000221">
    <property type="term" value="C:vacuolar proton-transporting V-type ATPase, V1 domain"/>
    <property type="evidence" value="ECO:0007669"/>
    <property type="project" value="TreeGrafter"/>
</dbReference>
<protein>
    <recommendedName>
        <fullName evidence="6">V-type proton ATPase subunit G</fullName>
    </recommendedName>
</protein>
<evidence type="ECO:0000313" key="9">
    <source>
        <dbReference type="Proteomes" id="UP001314263"/>
    </source>
</evidence>
<evidence type="ECO:0000256" key="2">
    <source>
        <dbReference type="ARBA" id="ARBA00010066"/>
    </source>
</evidence>
<dbReference type="GO" id="GO:0046961">
    <property type="term" value="F:proton-transporting ATPase activity, rotational mechanism"/>
    <property type="evidence" value="ECO:0007669"/>
    <property type="project" value="InterPro"/>
</dbReference>
<dbReference type="Proteomes" id="UP001314263">
    <property type="component" value="Unassembled WGS sequence"/>
</dbReference>
<evidence type="ECO:0000256" key="4">
    <source>
        <dbReference type="ARBA" id="ARBA00022781"/>
    </source>
</evidence>
<keyword evidence="5 6" id="KW-0406">Ion transport</keyword>
<feature type="compositionally biased region" description="Basic and acidic residues" evidence="7">
    <location>
        <begin position="53"/>
        <end position="63"/>
    </location>
</feature>
<comment type="subunit">
    <text evidence="6">V-ATPase is a heteromultimeric enzyme made up of two complexes: the ATP-hydrolytic V1 complex and the proton translocation V0 complex.</text>
</comment>
<dbReference type="AlphaFoldDB" id="A0AAV1I376"/>
<dbReference type="Pfam" id="PF03179">
    <property type="entry name" value="V-ATPase_G"/>
    <property type="match status" value="1"/>
</dbReference>
<evidence type="ECO:0000256" key="3">
    <source>
        <dbReference type="ARBA" id="ARBA00022448"/>
    </source>
</evidence>
<gene>
    <name evidence="8" type="ORF">CVIRNUC_004979</name>
</gene>
<evidence type="ECO:0000256" key="7">
    <source>
        <dbReference type="SAM" id="MobiDB-lite"/>
    </source>
</evidence>